<reference evidence="2" key="1">
    <citation type="submission" date="2016-11" db="UniProtKB">
        <authorList>
            <consortium name="WormBaseParasite"/>
        </authorList>
    </citation>
    <scope>IDENTIFICATION</scope>
</reference>
<evidence type="ECO:0000313" key="1">
    <source>
        <dbReference type="Proteomes" id="UP000095280"/>
    </source>
</evidence>
<organism evidence="1 2">
    <name type="scientific">Macrostomum lignano</name>
    <dbReference type="NCBI Taxonomy" id="282301"/>
    <lineage>
        <taxon>Eukaryota</taxon>
        <taxon>Metazoa</taxon>
        <taxon>Spiralia</taxon>
        <taxon>Lophotrochozoa</taxon>
        <taxon>Platyhelminthes</taxon>
        <taxon>Rhabditophora</taxon>
        <taxon>Macrostomorpha</taxon>
        <taxon>Macrostomida</taxon>
        <taxon>Macrostomidae</taxon>
        <taxon>Macrostomum</taxon>
    </lineage>
</organism>
<proteinExistence type="predicted"/>
<evidence type="ECO:0000313" key="2">
    <source>
        <dbReference type="WBParaSite" id="maker-uti_cns_0016430-snap-gene-0.2-mRNA-1"/>
    </source>
</evidence>
<sequence length="164" mass="17914">MPAAAQLARSFCPTQNSSQLYTGRNCSSSNSSWDASSRINAALSNIILQRWFGASCQAEVCQSTEQVALRNGRDGQRVQFLLQYRRAMESFGSTSRLNQPVFATVPSRLDAPMSTAFESGSADAVFTPGPSVFDLAEVSSSRCCESFAMLDSESYFVIKTMSRM</sequence>
<dbReference type="Proteomes" id="UP000095280">
    <property type="component" value="Unplaced"/>
</dbReference>
<keyword evidence="1" id="KW-1185">Reference proteome</keyword>
<name>A0A1I8ISN0_9PLAT</name>
<accession>A0A1I8ISN0</accession>
<protein>
    <submittedName>
        <fullName evidence="2">PBPb domain-containing protein</fullName>
    </submittedName>
</protein>
<dbReference type="AlphaFoldDB" id="A0A1I8ISN0"/>
<dbReference type="WBParaSite" id="maker-uti_cns_0016430-snap-gene-0.2-mRNA-1">
    <property type="protein sequence ID" value="maker-uti_cns_0016430-snap-gene-0.2-mRNA-1"/>
    <property type="gene ID" value="maker-uti_cns_0016430-snap-gene-0.2"/>
</dbReference>